<dbReference type="VEuPathDB" id="VectorBase:ASTEI20_033195"/>
<dbReference type="SUPFAM" id="SSF57716">
    <property type="entry name" value="Glucocorticoid receptor-like (DNA-binding domain)"/>
    <property type="match status" value="2"/>
</dbReference>
<feature type="region of interest" description="Disordered" evidence="5">
    <location>
        <begin position="119"/>
        <end position="139"/>
    </location>
</feature>
<dbReference type="Pfam" id="PF07776">
    <property type="entry name" value="zf-AD"/>
    <property type="match status" value="2"/>
</dbReference>
<evidence type="ECO:0000313" key="6">
    <source>
        <dbReference type="EnsemblMetazoa" id="ASTEI04760-PA"/>
    </source>
</evidence>
<dbReference type="InterPro" id="IPR050329">
    <property type="entry name" value="GLI_C2H2-zinc-finger"/>
</dbReference>
<dbReference type="VEuPathDB" id="VectorBase:ASTE007755"/>
<evidence type="ECO:0000313" key="7">
    <source>
        <dbReference type="Proteomes" id="UP000076408"/>
    </source>
</evidence>
<protein>
    <recommendedName>
        <fullName evidence="8">Zinc finger protein Xfin</fullName>
    </recommendedName>
</protein>
<dbReference type="Proteomes" id="UP000076408">
    <property type="component" value="Unassembled WGS sequence"/>
</dbReference>
<dbReference type="OMA" id="ISHERCH"/>
<dbReference type="GO" id="GO:0045944">
    <property type="term" value="P:positive regulation of transcription by RNA polymerase II"/>
    <property type="evidence" value="ECO:0007669"/>
    <property type="project" value="UniProtKB-ARBA"/>
</dbReference>
<dbReference type="GO" id="GO:0005634">
    <property type="term" value="C:nucleus"/>
    <property type="evidence" value="ECO:0007669"/>
    <property type="project" value="InterPro"/>
</dbReference>
<accession>A0A182Y8H4</accession>
<dbReference type="PANTHER" id="PTHR19818">
    <property type="entry name" value="ZINC FINGER PROTEIN ZIC AND GLI"/>
    <property type="match status" value="1"/>
</dbReference>
<evidence type="ECO:0008006" key="8">
    <source>
        <dbReference type="Google" id="ProtNLM"/>
    </source>
</evidence>
<evidence type="ECO:0000256" key="2">
    <source>
        <dbReference type="ARBA" id="ARBA00022737"/>
    </source>
</evidence>
<dbReference type="PROSITE" id="PS51915">
    <property type="entry name" value="ZAD"/>
    <property type="match status" value="2"/>
</dbReference>
<keyword evidence="2" id="KW-0677">Repeat</keyword>
<feature type="region of interest" description="Disordered" evidence="5">
    <location>
        <begin position="168"/>
        <end position="268"/>
    </location>
</feature>
<reference evidence="7" key="1">
    <citation type="journal article" date="2014" name="Genome Biol.">
        <title>Genome analysis of a major urban malaria vector mosquito, Anopheles stephensi.</title>
        <authorList>
            <person name="Jiang X."/>
            <person name="Peery A."/>
            <person name="Hall A.B."/>
            <person name="Sharma A."/>
            <person name="Chen X.G."/>
            <person name="Waterhouse R.M."/>
            <person name="Komissarov A."/>
            <person name="Riehle M.M."/>
            <person name="Shouche Y."/>
            <person name="Sharakhova M.V."/>
            <person name="Lawson D."/>
            <person name="Pakpour N."/>
            <person name="Arensburger P."/>
            <person name="Davidson V.L."/>
            <person name="Eiglmeier K."/>
            <person name="Emrich S."/>
            <person name="George P."/>
            <person name="Kennedy R.C."/>
            <person name="Mane S.P."/>
            <person name="Maslen G."/>
            <person name="Oringanje C."/>
            <person name="Qi Y."/>
            <person name="Settlage R."/>
            <person name="Tojo M."/>
            <person name="Tubio J.M."/>
            <person name="Unger M.F."/>
            <person name="Wang B."/>
            <person name="Vernick K.D."/>
            <person name="Ribeiro J.M."/>
            <person name="James A.A."/>
            <person name="Michel K."/>
            <person name="Riehle M.A."/>
            <person name="Luckhart S."/>
            <person name="Sharakhov I.V."/>
            <person name="Tu Z."/>
        </authorList>
    </citation>
    <scope>NUCLEOTIDE SEQUENCE [LARGE SCALE GENOMIC DNA]</scope>
    <source>
        <strain evidence="7">Indian</strain>
    </source>
</reference>
<evidence type="ECO:0000256" key="1">
    <source>
        <dbReference type="ARBA" id="ARBA00022723"/>
    </source>
</evidence>
<dbReference type="STRING" id="30069.A0A182Y8H4"/>
<proteinExistence type="predicted"/>
<sequence>MSAECSDTHSKRKLLLYRDLFCRICLQYSKGALIPIDAEIKKTTLLDMFIQLTTIEHEHNDAFPRFMCEQCVSKLTLAYSIREEFIAQTELLLKLVVQKQIIKYYEQFPLEERVSVDGSKAAKGSAKPAPSSNPANEAKASEKILAKMVSTKRKVLLPNVKPEQLVMKEEPKVEIETEEAGDGLNDSNPPPQEDFNFADFSNDWDSSSTTSIDEDDWSYSLNPITPQKLAELTPARPFRRKYPNAGGRKRAKQSPTESQQEVREEKKIRQNQFSTTTCYICDTKHESIEQRDDHFRHHIHMLPYECTECIADPPLEDSPVKDEQQPAAKHIVLRSVIQLNSHMMMHTMPHKCEHCYRRFTSTYLLHHHTWNYHEHSKEGLTCEWCGKRYYTRRPFQEHVRRHKQVVAERFKCETCGRTFGSNALLRRHIMVHTGERNHKCTYCPRRFSRRCNLLDHLRLHTGERCHKCSECPQTFNSKASLEKHQRNYHSEHAGAIPPKGDRNIYTLQSDGSRLYRCKSEGCTFTSVSSTIMTQHRLRHNKPCVCEECGQRFVAPKYVRKHMNLMHSGKPRKPYQRTNAGASGALKEAKEEIIEESSPAELSADDSLIQEVKLDEEMQTEEEEVAWPKVKDNIIRTEWNAGDLNVVREYLNENTIANMLERLLGAFRLEQTPNLPDGVCPRCVTKLDYAYHVQKELVRNEHRLRHYQQEGNLLSKLFEYQTQITVSKATYTDRMMEEHGDGLLAERIMVDDSYDAPNMREAESTAATLFDTLEPPAKWAVVACDCPPKPAARFPRRTVRPTSSVRPPKQTLLNRRVLRTKFGAENPTDVIVTPIDPCKCYICNTVLETEEAQRDHLVEHVNMLPHTCPQCSRDGEQGEETNNPPLTSLAMLQRHYRMHSYPLQCPHCPQRFRKHASIYAHVRYRHELFDNPEGYTCDICGVTMRYRPSFRYHMRIHYHEQMGTFKCQYCERVFGTRARLERHERVHTGERPYACHLCPKTFIHSGQLATHISRHNNERGHLCAQCGKAFLSKAMLRQHQESHETHSTRKVSTTYKMRPRPCQYAGCNHLARTYHAYYLHRLRHEMAHRCDVCGRRFARDCEMRRHRRIYHSSEHPFKCEQCSKTFLSSQSYREHMDSHANLRRFECDICDKKFVRRRNLVNHRMSHSNARPYRCEDCDSATFKYKSDLNRHRKDKHGQQAEQEADTLTRDGGVAVAEQIVLLNGEDPVMDGMLIENVPEGILINEDIKLDGTYGEVIETVEESIVVEQPIVSFVSSDEFCRICLLRAPDLKPLLERVDGVMIPEMLYKLCGRQIEVQDGYPRSICQRCFCQLDCAYRFLNEFHQQDERLRSFYWSGCVAKKLQEYQPEGNETVHKRMGELMERHSDLFDRQEQQQQEPEPAKEMCNKQTNTSVIQPTMVDASTATERENVNLQLVKTEEDTEDDTLLEHYVVDEENEESYLDYSIDSTESMTKEEQQRQLQVVEMKIDVLQSVDDTDSCIDEKPRKKKISQQARYMSQRRREARVQQASPETAMEESIPTDTDNDQTQGDQVLYEETDPEDVLEEGDEDMFDKLRCYICDANEPTEELLENHLDMHSTMLPYECTGIKKLDAHKQEQHLTGKELEEFLEKQSKRASKRQASLKDNLCPYPNCNYVAKTYGA</sequence>
<evidence type="ECO:0000256" key="4">
    <source>
        <dbReference type="ARBA" id="ARBA00022833"/>
    </source>
</evidence>
<organism evidence="6 7">
    <name type="scientific">Anopheles stephensi</name>
    <name type="common">Indo-Pakistan malaria mosquito</name>
    <dbReference type="NCBI Taxonomy" id="30069"/>
    <lineage>
        <taxon>Eukaryota</taxon>
        <taxon>Metazoa</taxon>
        <taxon>Ecdysozoa</taxon>
        <taxon>Arthropoda</taxon>
        <taxon>Hexapoda</taxon>
        <taxon>Insecta</taxon>
        <taxon>Pterygota</taxon>
        <taxon>Neoptera</taxon>
        <taxon>Endopterygota</taxon>
        <taxon>Diptera</taxon>
        <taxon>Nematocera</taxon>
        <taxon>Culicoidea</taxon>
        <taxon>Culicidae</taxon>
        <taxon>Anophelinae</taxon>
        <taxon>Anopheles</taxon>
    </lineage>
</organism>
<feature type="compositionally biased region" description="Low complexity" evidence="5">
    <location>
        <begin position="199"/>
        <end position="211"/>
    </location>
</feature>
<keyword evidence="3" id="KW-0863">Zinc-finger</keyword>
<dbReference type="Pfam" id="PF00096">
    <property type="entry name" value="zf-C2H2"/>
    <property type="match status" value="6"/>
</dbReference>
<dbReference type="FunFam" id="3.30.160.60:FF:000446">
    <property type="entry name" value="Zinc finger protein"/>
    <property type="match status" value="3"/>
</dbReference>
<dbReference type="InterPro" id="IPR013087">
    <property type="entry name" value="Znf_C2H2_type"/>
</dbReference>
<dbReference type="GO" id="GO:0000981">
    <property type="term" value="F:DNA-binding transcription factor activity, RNA polymerase II-specific"/>
    <property type="evidence" value="ECO:0007669"/>
    <property type="project" value="TreeGrafter"/>
</dbReference>
<dbReference type="InterPro" id="IPR012934">
    <property type="entry name" value="Znf_AD"/>
</dbReference>
<evidence type="ECO:0000256" key="3">
    <source>
        <dbReference type="ARBA" id="ARBA00022771"/>
    </source>
</evidence>
<dbReference type="GO" id="GO:0008270">
    <property type="term" value="F:zinc ion binding"/>
    <property type="evidence" value="ECO:0007669"/>
    <property type="project" value="UniProtKB-UniRule"/>
</dbReference>
<keyword evidence="4" id="KW-0862">Zinc</keyword>
<reference evidence="6" key="2">
    <citation type="submission" date="2020-05" db="UniProtKB">
        <authorList>
            <consortium name="EnsemblMetazoa"/>
        </authorList>
    </citation>
    <scope>IDENTIFICATION</scope>
    <source>
        <strain evidence="6">Indian</strain>
    </source>
</reference>
<dbReference type="SMART" id="SM00868">
    <property type="entry name" value="zf-AD"/>
    <property type="match status" value="3"/>
</dbReference>
<dbReference type="SMART" id="SM00355">
    <property type="entry name" value="ZnF_C2H2"/>
    <property type="match status" value="22"/>
</dbReference>
<dbReference type="GO" id="GO:0000978">
    <property type="term" value="F:RNA polymerase II cis-regulatory region sequence-specific DNA binding"/>
    <property type="evidence" value="ECO:0007669"/>
    <property type="project" value="TreeGrafter"/>
</dbReference>
<feature type="compositionally biased region" description="Basic residues" evidence="5">
    <location>
        <begin position="237"/>
        <end position="252"/>
    </location>
</feature>
<dbReference type="VEuPathDB" id="VectorBase:ASTEI20_036760"/>
<dbReference type="PROSITE" id="PS50157">
    <property type="entry name" value="ZINC_FINGER_C2H2_2"/>
    <property type="match status" value="14"/>
</dbReference>
<dbReference type="Gene3D" id="3.30.160.60">
    <property type="entry name" value="Classic Zinc Finger"/>
    <property type="match status" value="11"/>
</dbReference>
<dbReference type="VEuPathDB" id="VectorBase:ASTE007753"/>
<evidence type="ECO:0000256" key="5">
    <source>
        <dbReference type="SAM" id="MobiDB-lite"/>
    </source>
</evidence>
<dbReference type="VEuPathDB" id="VectorBase:ASTEI04760"/>
<dbReference type="EnsemblMetazoa" id="ASTEI04760-RA">
    <property type="protein sequence ID" value="ASTEI04760-PA"/>
    <property type="gene ID" value="ASTEI04760"/>
</dbReference>
<keyword evidence="1" id="KW-0479">Metal-binding</keyword>
<dbReference type="PANTHER" id="PTHR19818:SF139">
    <property type="entry name" value="PAIR-RULE PROTEIN ODD-PAIRED"/>
    <property type="match status" value="1"/>
</dbReference>
<dbReference type="SUPFAM" id="SSF57667">
    <property type="entry name" value="beta-beta-alpha zinc fingers"/>
    <property type="match status" value="9"/>
</dbReference>
<feature type="region of interest" description="Disordered" evidence="5">
    <location>
        <begin position="1188"/>
        <end position="1207"/>
    </location>
</feature>
<dbReference type="PROSITE" id="PS00028">
    <property type="entry name" value="ZINC_FINGER_C2H2_1"/>
    <property type="match status" value="13"/>
</dbReference>
<feature type="compositionally biased region" description="Low complexity" evidence="5">
    <location>
        <begin position="119"/>
        <end position="138"/>
    </location>
</feature>
<feature type="region of interest" description="Disordered" evidence="5">
    <location>
        <begin position="1498"/>
        <end position="1547"/>
    </location>
</feature>
<name>A0A182Y8H4_ANOST</name>
<keyword evidence="7" id="KW-1185">Reference proteome</keyword>
<dbReference type="InterPro" id="IPR036236">
    <property type="entry name" value="Znf_C2H2_sf"/>
</dbReference>